<keyword evidence="4 6" id="KW-0472">Membrane</keyword>
<dbReference type="RefSeq" id="XP_004178542.1">
    <property type="nucleotide sequence ID" value="XM_004178494.1"/>
</dbReference>
<dbReference type="Pfam" id="PF03547">
    <property type="entry name" value="Mem_trans"/>
    <property type="match status" value="1"/>
</dbReference>
<feature type="transmembrane region" description="Helical" evidence="6">
    <location>
        <begin position="71"/>
        <end position="92"/>
    </location>
</feature>
<feature type="compositionally biased region" description="Low complexity" evidence="5">
    <location>
        <begin position="447"/>
        <end position="462"/>
    </location>
</feature>
<evidence type="ECO:0000256" key="2">
    <source>
        <dbReference type="ARBA" id="ARBA00022692"/>
    </source>
</evidence>
<feature type="compositionally biased region" description="Basic and acidic residues" evidence="5">
    <location>
        <begin position="301"/>
        <end position="312"/>
    </location>
</feature>
<organism evidence="7 8">
    <name type="scientific">Henningerozyma blattae (strain ATCC 34711 / CBS 6284 / DSM 70876 / NBRC 10599 / NRRL Y-10934 / UCD 77-7)</name>
    <name type="common">Yeast</name>
    <name type="synonym">Tetrapisispora blattae</name>
    <dbReference type="NCBI Taxonomy" id="1071380"/>
    <lineage>
        <taxon>Eukaryota</taxon>
        <taxon>Fungi</taxon>
        <taxon>Dikarya</taxon>
        <taxon>Ascomycota</taxon>
        <taxon>Saccharomycotina</taxon>
        <taxon>Saccharomycetes</taxon>
        <taxon>Saccharomycetales</taxon>
        <taxon>Saccharomycetaceae</taxon>
        <taxon>Henningerozyma</taxon>
    </lineage>
</organism>
<keyword evidence="8" id="KW-1185">Reference proteome</keyword>
<dbReference type="KEGG" id="tbl:TBLA_0B01790"/>
<evidence type="ECO:0000313" key="7">
    <source>
        <dbReference type="EMBL" id="CCH59023.1"/>
    </source>
</evidence>
<evidence type="ECO:0000256" key="6">
    <source>
        <dbReference type="SAM" id="Phobius"/>
    </source>
</evidence>
<dbReference type="STRING" id="1071380.I2GY21"/>
<feature type="transmembrane region" description="Helical" evidence="6">
    <location>
        <begin position="145"/>
        <end position="166"/>
    </location>
</feature>
<evidence type="ECO:0000256" key="4">
    <source>
        <dbReference type="ARBA" id="ARBA00023136"/>
    </source>
</evidence>
<dbReference type="InParanoid" id="I2GY21"/>
<feature type="region of interest" description="Disordered" evidence="5">
    <location>
        <begin position="177"/>
        <end position="205"/>
    </location>
</feature>
<dbReference type="EMBL" id="HE806317">
    <property type="protein sequence ID" value="CCH59023.1"/>
    <property type="molecule type" value="Genomic_DNA"/>
</dbReference>
<feature type="transmembrane region" description="Helical" evidence="6">
    <location>
        <begin position="652"/>
        <end position="672"/>
    </location>
</feature>
<feature type="transmembrane region" description="Helical" evidence="6">
    <location>
        <begin position="20"/>
        <end position="40"/>
    </location>
</feature>
<dbReference type="eggNOG" id="ENOG502QU6H">
    <property type="taxonomic scope" value="Eukaryota"/>
</dbReference>
<feature type="compositionally biased region" description="Polar residues" evidence="5">
    <location>
        <begin position="472"/>
        <end position="482"/>
    </location>
</feature>
<accession>I2GY21</accession>
<evidence type="ECO:0000256" key="3">
    <source>
        <dbReference type="ARBA" id="ARBA00022989"/>
    </source>
</evidence>
<dbReference type="OMA" id="MTHITLG"/>
<feature type="region of interest" description="Disordered" evidence="5">
    <location>
        <begin position="297"/>
        <end position="318"/>
    </location>
</feature>
<keyword evidence="3 6" id="KW-1133">Transmembrane helix</keyword>
<dbReference type="PANTHER" id="PTHR31274">
    <property type="entry name" value="PROTEIN ECM3"/>
    <property type="match status" value="1"/>
</dbReference>
<feature type="transmembrane region" description="Helical" evidence="6">
    <location>
        <begin position="613"/>
        <end position="632"/>
    </location>
</feature>
<keyword evidence="2 6" id="KW-0812">Transmembrane</keyword>
<dbReference type="GeneID" id="14494165"/>
<proteinExistence type="predicted"/>
<feature type="compositionally biased region" description="Basic residues" evidence="5">
    <location>
        <begin position="369"/>
        <end position="389"/>
    </location>
</feature>
<protein>
    <recommendedName>
        <fullName evidence="9">Protein ECM3</fullName>
    </recommendedName>
</protein>
<feature type="compositionally biased region" description="Low complexity" evidence="5">
    <location>
        <begin position="422"/>
        <end position="437"/>
    </location>
</feature>
<evidence type="ECO:0000256" key="5">
    <source>
        <dbReference type="SAM" id="MobiDB-lite"/>
    </source>
</evidence>
<dbReference type="PANTHER" id="PTHR31274:SF3">
    <property type="entry name" value="PROTEIN ECM3"/>
    <property type="match status" value="1"/>
</dbReference>
<feature type="region of interest" description="Disordered" evidence="5">
    <location>
        <begin position="415"/>
        <end position="482"/>
    </location>
</feature>
<feature type="transmembrane region" description="Helical" evidence="6">
    <location>
        <begin position="104"/>
        <end position="125"/>
    </location>
</feature>
<reference evidence="7 8" key="1">
    <citation type="journal article" date="2011" name="Proc. Natl. Acad. Sci. U.S.A.">
        <title>Evolutionary erosion of yeast sex chromosomes by mating-type switching accidents.</title>
        <authorList>
            <person name="Gordon J.L."/>
            <person name="Armisen D."/>
            <person name="Proux-Wera E."/>
            <person name="Oheigeartaigh S.S."/>
            <person name="Byrne K.P."/>
            <person name="Wolfe K.H."/>
        </authorList>
    </citation>
    <scope>NUCLEOTIDE SEQUENCE [LARGE SCALE GENOMIC DNA]</scope>
    <source>
        <strain evidence="8">ATCC 34711 / CBS 6284 / DSM 70876 / NBRC 10599 / NRRL Y-10934 / UCD 77-7</strain>
    </source>
</reference>
<feature type="transmembrane region" description="Helical" evidence="6">
    <location>
        <begin position="581"/>
        <end position="601"/>
    </location>
</feature>
<dbReference type="InterPro" id="IPR004776">
    <property type="entry name" value="Mem_transp_PIN-like"/>
</dbReference>
<dbReference type="FunCoup" id="I2GY21">
    <property type="interactions" value="89"/>
</dbReference>
<dbReference type="OrthoDB" id="435607at2759"/>
<dbReference type="Proteomes" id="UP000002866">
    <property type="component" value="Chromosome 2"/>
</dbReference>
<dbReference type="AlphaFoldDB" id="I2GY21"/>
<name>I2GY21_HENB6</name>
<feature type="transmembrane region" description="Helical" evidence="6">
    <location>
        <begin position="692"/>
        <end position="713"/>
    </location>
</feature>
<dbReference type="GO" id="GO:0055085">
    <property type="term" value="P:transmembrane transport"/>
    <property type="evidence" value="ECO:0007669"/>
    <property type="project" value="InterPro"/>
</dbReference>
<evidence type="ECO:0000256" key="1">
    <source>
        <dbReference type="ARBA" id="ARBA00004141"/>
    </source>
</evidence>
<feature type="transmembrane region" description="Helical" evidence="6">
    <location>
        <begin position="47"/>
        <end position="65"/>
    </location>
</feature>
<sequence>MGHVSMGEAIFSAVKPIFKIYLIIGVGFLLARVNILTAAATKSISDIVLVVLLPCLSFNKIVTSIEDDDIKYVGICCLSSVIIFATGCFFAWVVRRFFPVPKKWYGGILAGGMFPNISDLPIAYLQTMDQGTIFTEEQGEKGVSYVIIFLAMFLICVFNLGGFRLIEMDFEYQDEESAVRSDESSPEPIQYSESDTDESTLQSNTDQPLVSKLGSIHSMATTSILHPVSVHTTNDNVEVSKNMMQSPRSSYSNESIDSQQISHLSTLSSTPRDANLLMNNTVNQYETSEEKVIAKPNVTDDNTKPNKEDLFKSKTQPNSSFKQYLKPFSSATSGTVKKVVSAYSTGSIYNKYHPHDHLDPLHRSATSKSSHRRPLSRSRSHGRHHHHRPVAQAHELVQIYSHVNQYGEEITPLYSQPLLPTDSTSDSDSCSSGSESDSNLDFHSRHTTSTTSHNSLSRHSTNATSKRVDSGIVSTHGTTSPVQKYRRNELTRIITSDATVSKKDIEASGNSSLPGMLKKINLMKMIIFFLKNCLRPVSLAVILGLIICFIPWVKGIFVKAGAPHVHEAPDGQPVLSFIMDFTSYVGAASVPFGLLLLGATLGRLKITKLYPGFWKSAVILVVLRQCVMPIFGVLWCDRLVKAGWVNWEKDGMLLFVIVINWGLPTMTTLIYFTASYTPIDCEDPVQMECVSFFLMLQYPLLVVSLPFLVTYFLKVQMNL</sequence>
<evidence type="ECO:0000313" key="8">
    <source>
        <dbReference type="Proteomes" id="UP000002866"/>
    </source>
</evidence>
<dbReference type="GO" id="GO:0016020">
    <property type="term" value="C:membrane"/>
    <property type="evidence" value="ECO:0007669"/>
    <property type="project" value="UniProtKB-SubCell"/>
</dbReference>
<dbReference type="InterPro" id="IPR040254">
    <property type="entry name" value="Ecm3-like"/>
</dbReference>
<feature type="transmembrane region" description="Helical" evidence="6">
    <location>
        <begin position="533"/>
        <end position="553"/>
    </location>
</feature>
<feature type="region of interest" description="Disordered" evidence="5">
    <location>
        <begin position="354"/>
        <end position="390"/>
    </location>
</feature>
<dbReference type="HOGENOM" id="CLU_021924_0_0_1"/>
<evidence type="ECO:0008006" key="9">
    <source>
        <dbReference type="Google" id="ProtNLM"/>
    </source>
</evidence>
<comment type="subcellular location">
    <subcellularLocation>
        <location evidence="1">Membrane</location>
        <topology evidence="1">Multi-pass membrane protein</topology>
    </subcellularLocation>
</comment>
<gene>
    <name evidence="7" type="primary">TBLA0B01790</name>
    <name evidence="7" type="ORF">TBLA_0B01790</name>
</gene>